<dbReference type="InParanoid" id="A0A6P8III6"/>
<reference evidence="3" key="1">
    <citation type="submission" date="2025-08" db="UniProtKB">
        <authorList>
            <consortium name="RefSeq"/>
        </authorList>
    </citation>
    <scope>IDENTIFICATION</scope>
    <source>
        <tissue evidence="3">Tentacle</tissue>
    </source>
</reference>
<gene>
    <name evidence="3" type="primary">LOC116301600</name>
</gene>
<evidence type="ECO:0000313" key="2">
    <source>
        <dbReference type="Proteomes" id="UP000515163"/>
    </source>
</evidence>
<dbReference type="AlphaFoldDB" id="A0A6P8III6"/>
<accession>A0A6P8III6</accession>
<dbReference type="GeneID" id="116301600"/>
<dbReference type="OrthoDB" id="5953574at2759"/>
<keyword evidence="2" id="KW-1185">Reference proteome</keyword>
<feature type="signal peptide" evidence="1">
    <location>
        <begin position="1"/>
        <end position="20"/>
    </location>
</feature>
<evidence type="ECO:0000313" key="3">
    <source>
        <dbReference type="RefSeq" id="XP_031566544.1"/>
    </source>
</evidence>
<dbReference type="Proteomes" id="UP000515163">
    <property type="component" value="Unplaced"/>
</dbReference>
<proteinExistence type="predicted"/>
<organism evidence="2 3">
    <name type="scientific">Actinia tenebrosa</name>
    <name type="common">Australian red waratah sea anemone</name>
    <dbReference type="NCBI Taxonomy" id="6105"/>
    <lineage>
        <taxon>Eukaryota</taxon>
        <taxon>Metazoa</taxon>
        <taxon>Cnidaria</taxon>
        <taxon>Anthozoa</taxon>
        <taxon>Hexacorallia</taxon>
        <taxon>Actiniaria</taxon>
        <taxon>Actiniidae</taxon>
        <taxon>Actinia</taxon>
    </lineage>
</organism>
<feature type="chain" id="PRO_5027783670" evidence="1">
    <location>
        <begin position="21"/>
        <end position="245"/>
    </location>
</feature>
<dbReference type="KEGG" id="aten:116301600"/>
<keyword evidence="1" id="KW-0732">Signal</keyword>
<sequence>MKVVLTVFLLLDVILLACTAQNSTIVEPTSEVEILESPFGNCTARQIWKIHTTCHTPLIVGMQKKKEAMPLVEQMVKCKFNLYNKSKCFELHDIQGSFGEFLNATLEDVRERAGMIQSRPVYQIDKVKGGGTWILFPCSISKDKYVEELKKCNSKMQAMWKNDTVDPRICREFAKTKKCQKQLVDTKCNYTGEIKIFNDFLFGNYNPFCPGGVDITITSGATFCKPFGTIALTTILLLAILLGQQ</sequence>
<dbReference type="RefSeq" id="XP_031566544.1">
    <property type="nucleotide sequence ID" value="XM_031710684.1"/>
</dbReference>
<name>A0A6P8III6_ACTTE</name>
<protein>
    <submittedName>
        <fullName evidence="3">Uncharacterized protein LOC116301600 isoform X1</fullName>
    </submittedName>
</protein>
<evidence type="ECO:0000256" key="1">
    <source>
        <dbReference type="SAM" id="SignalP"/>
    </source>
</evidence>